<evidence type="ECO:0000313" key="8">
    <source>
        <dbReference type="Proteomes" id="UP000559626"/>
    </source>
</evidence>
<protein>
    <submittedName>
        <fullName evidence="7">Helix-turn-helix transcriptional regulator</fullName>
    </submittedName>
</protein>
<dbReference type="InterPro" id="IPR009057">
    <property type="entry name" value="Homeodomain-like_sf"/>
</dbReference>
<feature type="compositionally biased region" description="Pro residues" evidence="4">
    <location>
        <begin position="284"/>
        <end position="295"/>
    </location>
</feature>
<feature type="transmembrane region" description="Helical" evidence="5">
    <location>
        <begin position="148"/>
        <end position="169"/>
    </location>
</feature>
<organism evidence="7 8">
    <name type="scientific">Hymenobacter polaris</name>
    <dbReference type="NCBI Taxonomy" id="2682546"/>
    <lineage>
        <taxon>Bacteria</taxon>
        <taxon>Pseudomonadati</taxon>
        <taxon>Bacteroidota</taxon>
        <taxon>Cytophagia</taxon>
        <taxon>Cytophagales</taxon>
        <taxon>Hymenobacteraceae</taxon>
        <taxon>Hymenobacter</taxon>
    </lineage>
</organism>
<evidence type="ECO:0000313" key="7">
    <source>
        <dbReference type="EMBL" id="NML65609.1"/>
    </source>
</evidence>
<dbReference type="InterPro" id="IPR018062">
    <property type="entry name" value="HTH_AraC-typ_CS"/>
</dbReference>
<accession>A0A7Y0FMN4</accession>
<evidence type="ECO:0000259" key="6">
    <source>
        <dbReference type="PROSITE" id="PS01124"/>
    </source>
</evidence>
<evidence type="ECO:0000256" key="2">
    <source>
        <dbReference type="ARBA" id="ARBA00023125"/>
    </source>
</evidence>
<comment type="caution">
    <text evidence="7">The sequence shown here is derived from an EMBL/GenBank/DDBJ whole genome shotgun (WGS) entry which is preliminary data.</text>
</comment>
<dbReference type="AlphaFoldDB" id="A0A7Y0FMN4"/>
<keyword evidence="5" id="KW-0812">Transmembrane</keyword>
<reference evidence="7 8" key="1">
    <citation type="submission" date="2020-04" db="EMBL/GenBank/DDBJ databases">
        <title>Hymenobacter polaris sp. nov., isolated from Arctic soil.</title>
        <authorList>
            <person name="Dahal R.H."/>
        </authorList>
    </citation>
    <scope>NUCLEOTIDE SEQUENCE [LARGE SCALE GENOMIC DNA]</scope>
    <source>
        <strain evidence="7 8">RP-2-7</strain>
    </source>
</reference>
<keyword evidence="8" id="KW-1185">Reference proteome</keyword>
<feature type="transmembrane region" description="Helical" evidence="5">
    <location>
        <begin position="225"/>
        <end position="244"/>
    </location>
</feature>
<dbReference type="Gene3D" id="1.10.10.60">
    <property type="entry name" value="Homeodomain-like"/>
    <property type="match status" value="1"/>
</dbReference>
<evidence type="ECO:0000256" key="5">
    <source>
        <dbReference type="SAM" id="Phobius"/>
    </source>
</evidence>
<keyword evidence="5" id="KW-1133">Transmembrane helix</keyword>
<feature type="transmembrane region" description="Helical" evidence="5">
    <location>
        <begin position="39"/>
        <end position="59"/>
    </location>
</feature>
<dbReference type="PROSITE" id="PS01124">
    <property type="entry name" value="HTH_ARAC_FAMILY_2"/>
    <property type="match status" value="1"/>
</dbReference>
<gene>
    <name evidence="7" type="ORF">HHL22_10365</name>
</gene>
<keyword evidence="3" id="KW-0804">Transcription</keyword>
<dbReference type="InterPro" id="IPR018060">
    <property type="entry name" value="HTH_AraC"/>
</dbReference>
<feature type="transmembrane region" description="Helical" evidence="5">
    <location>
        <begin position="195"/>
        <end position="213"/>
    </location>
</feature>
<evidence type="ECO:0000256" key="4">
    <source>
        <dbReference type="SAM" id="MobiDB-lite"/>
    </source>
</evidence>
<feature type="region of interest" description="Disordered" evidence="4">
    <location>
        <begin position="275"/>
        <end position="295"/>
    </location>
</feature>
<dbReference type="GO" id="GO:0043565">
    <property type="term" value="F:sequence-specific DNA binding"/>
    <property type="evidence" value="ECO:0007669"/>
    <property type="project" value="InterPro"/>
</dbReference>
<feature type="transmembrane region" description="Helical" evidence="5">
    <location>
        <begin position="109"/>
        <end position="128"/>
    </location>
</feature>
<name>A0A7Y0FMN4_9BACT</name>
<feature type="domain" description="HTH araC/xylS-type" evidence="6">
    <location>
        <begin position="320"/>
        <end position="411"/>
    </location>
</feature>
<dbReference type="SUPFAM" id="SSF46689">
    <property type="entry name" value="Homeodomain-like"/>
    <property type="match status" value="1"/>
</dbReference>
<dbReference type="EMBL" id="JABBGH010000001">
    <property type="protein sequence ID" value="NML65609.1"/>
    <property type="molecule type" value="Genomic_DNA"/>
</dbReference>
<dbReference type="PANTHER" id="PTHR43280">
    <property type="entry name" value="ARAC-FAMILY TRANSCRIPTIONAL REGULATOR"/>
    <property type="match status" value="1"/>
</dbReference>
<evidence type="ECO:0000256" key="1">
    <source>
        <dbReference type="ARBA" id="ARBA00023015"/>
    </source>
</evidence>
<dbReference type="PROSITE" id="PS00041">
    <property type="entry name" value="HTH_ARAC_FAMILY_1"/>
    <property type="match status" value="1"/>
</dbReference>
<feature type="transmembrane region" description="Helical" evidence="5">
    <location>
        <begin position="79"/>
        <end position="97"/>
    </location>
</feature>
<dbReference type="SMART" id="SM00342">
    <property type="entry name" value="HTH_ARAC"/>
    <property type="match status" value="1"/>
</dbReference>
<proteinExistence type="predicted"/>
<dbReference type="GO" id="GO:0003700">
    <property type="term" value="F:DNA-binding transcription factor activity"/>
    <property type="evidence" value="ECO:0007669"/>
    <property type="project" value="InterPro"/>
</dbReference>
<keyword evidence="2" id="KW-0238">DNA-binding</keyword>
<keyword evidence="5" id="KW-0472">Membrane</keyword>
<dbReference type="RefSeq" id="WP_169530902.1">
    <property type="nucleotide sequence ID" value="NZ_JABBGH010000001.1"/>
</dbReference>
<dbReference type="Pfam" id="PF12833">
    <property type="entry name" value="HTH_18"/>
    <property type="match status" value="1"/>
</dbReference>
<dbReference type="Proteomes" id="UP000559626">
    <property type="component" value="Unassembled WGS sequence"/>
</dbReference>
<evidence type="ECO:0000256" key="3">
    <source>
        <dbReference type="ARBA" id="ARBA00023163"/>
    </source>
</evidence>
<feature type="transmembrane region" description="Helical" evidence="5">
    <location>
        <begin position="6"/>
        <end position="27"/>
    </location>
</feature>
<sequence length="413" mass="44642">MLFTYMFRAAVLLPLLGPAVAVAVLLATSRRRRPLLPGLLLALLLLLPVFLLAQCLLSVASWCLTPLAEAAATPFYAPWYAELLLAPVCYLYLRVLTSPALRRARAWRRLLPGLGQVGLFAGVAVLDLGYRHGVAAARFGPPSAAAELLRHVLVPLALGCYALLLLYGLHTLEAQRRYRAAAPFGVARPAGPPRTLLLVLLLGFGLGLSFVALDAWFGPFPYSEIWYALGVRAGLVFGLAVVGLQASYAGPRPPQLASAWLPASRALGLPPWGRPPAANLTTGSPPPAAPVGSPPPELPTELLPVRTRLLACMEAERPWLEPELTLAELALRLQAHPALLSKVINQGCRQNFNDFVNSYRVAEARRKLADPRYSHYSLVGVALESGFNSKSTFNRVFKKLTGQAPGELTRPKL</sequence>
<keyword evidence="1" id="KW-0805">Transcription regulation</keyword>
<dbReference type="PANTHER" id="PTHR43280:SF29">
    <property type="entry name" value="ARAC-FAMILY TRANSCRIPTIONAL REGULATOR"/>
    <property type="match status" value="1"/>
</dbReference>